<comment type="caution">
    <text evidence="1">The sequence shown here is derived from an EMBL/GenBank/DDBJ whole genome shotgun (WGS) entry which is preliminary data.</text>
</comment>
<proteinExistence type="predicted"/>
<evidence type="ECO:0000313" key="2">
    <source>
        <dbReference type="Proteomes" id="UP001558632"/>
    </source>
</evidence>
<reference evidence="1 2" key="1">
    <citation type="submission" date="2024-07" db="EMBL/GenBank/DDBJ databases">
        <title>Enhanced genomic and transcriptomic resources for Trichinella pseudospiralis and T. spiralis underpin the discovery of pronounced molecular differences between stages and species.</title>
        <authorList>
            <person name="Pasi K.K."/>
            <person name="La Rosa G."/>
            <person name="Gomez-Morales M.A."/>
            <person name="Tosini F."/>
            <person name="Sumanam S."/>
            <person name="Young N.D."/>
            <person name="Chang B.C."/>
            <person name="Robin G.B."/>
        </authorList>
    </citation>
    <scope>NUCLEOTIDE SEQUENCE [LARGE SCALE GENOMIC DNA]</scope>
    <source>
        <strain evidence="1">ISS534</strain>
    </source>
</reference>
<dbReference type="EMBL" id="JBEUSY010000254">
    <property type="protein sequence ID" value="KAL1240978.1"/>
    <property type="molecule type" value="Genomic_DNA"/>
</dbReference>
<evidence type="ECO:0000313" key="1">
    <source>
        <dbReference type="EMBL" id="KAL1240978.1"/>
    </source>
</evidence>
<organism evidence="1 2">
    <name type="scientific">Trichinella spiralis</name>
    <name type="common">Trichina worm</name>
    <dbReference type="NCBI Taxonomy" id="6334"/>
    <lineage>
        <taxon>Eukaryota</taxon>
        <taxon>Metazoa</taxon>
        <taxon>Ecdysozoa</taxon>
        <taxon>Nematoda</taxon>
        <taxon>Enoplea</taxon>
        <taxon>Dorylaimia</taxon>
        <taxon>Trichinellida</taxon>
        <taxon>Trichinellidae</taxon>
        <taxon>Trichinella</taxon>
    </lineage>
</organism>
<gene>
    <name evidence="1" type="ORF">TSPI_02875</name>
</gene>
<protein>
    <submittedName>
        <fullName evidence="1">Pesticidal crystal protein Cry1Hb</fullName>
    </submittedName>
</protein>
<dbReference type="Proteomes" id="UP001558632">
    <property type="component" value="Unassembled WGS sequence"/>
</dbReference>
<sequence>MKNLLSFDSNGSRKKNSAFHSHALSHNCSGSAFTHVHKLESAQSTEISKNTPCTSEHINIGHSAHASSTLSALPLNSYTNAMVPFSPVLHFIQNDNFHCNDSDYFNRQEHVFNAFISLFTVAFDHCASSFAMLAMQFSLVTDSVV</sequence>
<name>A0ABR3KNY0_TRISP</name>
<accession>A0ABR3KNY0</accession>
<keyword evidence="2" id="KW-1185">Reference proteome</keyword>